<name>A0ABU1MBI1_9HYPH</name>
<comment type="caution">
    <text evidence="1">The sequence shown here is derived from an EMBL/GenBank/DDBJ whole genome shotgun (WGS) entry which is preliminary data.</text>
</comment>
<reference evidence="1 2" key="1">
    <citation type="submission" date="2023-07" db="EMBL/GenBank/DDBJ databases">
        <title>Sorghum-associated microbial communities from plants grown in Nebraska, USA.</title>
        <authorList>
            <person name="Schachtman D."/>
        </authorList>
    </citation>
    <scope>NUCLEOTIDE SEQUENCE [LARGE SCALE GENOMIC DNA]</scope>
    <source>
        <strain evidence="1 2">DS1730</strain>
    </source>
</reference>
<gene>
    <name evidence="1" type="ORF">J2782_002872</name>
</gene>
<protein>
    <recommendedName>
        <fullName evidence="3">Flagellar assembly protein FliH</fullName>
    </recommendedName>
</protein>
<sequence length="230" mass="25549">MNTLALSRYLPDFSTHHIDDEVIEIIAAPIARAPLVADTSVDLSPKPLADKPFKDEQAEVAQILAFEEAKRSAFESGREDGHKEAEALYAAEKARLVREHEAEIETLRAGFSREQATLLAVGLTQAVDLLERNFSQQMSEILGSLYAAKLEHDAVLEFAQRISKLALEGEAPEIHGPVHLLEPLRHHADLLPHGCQFIENTSSEVSFSFEERVLETRIAPILEELKAAVR</sequence>
<accession>A0ABU1MBI1</accession>
<dbReference type="EMBL" id="JAVDQT010000004">
    <property type="protein sequence ID" value="MDR6433126.1"/>
    <property type="molecule type" value="Genomic_DNA"/>
</dbReference>
<dbReference type="RefSeq" id="WP_310013626.1">
    <property type="nucleotide sequence ID" value="NZ_JAVDQT010000004.1"/>
</dbReference>
<organism evidence="1 2">
    <name type="scientific">Brucella pseudogrignonensis</name>
    <dbReference type="NCBI Taxonomy" id="419475"/>
    <lineage>
        <taxon>Bacteria</taxon>
        <taxon>Pseudomonadati</taxon>
        <taxon>Pseudomonadota</taxon>
        <taxon>Alphaproteobacteria</taxon>
        <taxon>Hyphomicrobiales</taxon>
        <taxon>Brucellaceae</taxon>
        <taxon>Brucella/Ochrobactrum group</taxon>
        <taxon>Brucella</taxon>
    </lineage>
</organism>
<evidence type="ECO:0000313" key="1">
    <source>
        <dbReference type="EMBL" id="MDR6433126.1"/>
    </source>
</evidence>
<proteinExistence type="predicted"/>
<keyword evidence="2" id="KW-1185">Reference proteome</keyword>
<evidence type="ECO:0008006" key="3">
    <source>
        <dbReference type="Google" id="ProtNLM"/>
    </source>
</evidence>
<dbReference type="Proteomes" id="UP001184614">
    <property type="component" value="Unassembled WGS sequence"/>
</dbReference>
<evidence type="ECO:0000313" key="2">
    <source>
        <dbReference type="Proteomes" id="UP001184614"/>
    </source>
</evidence>